<reference evidence="2 3" key="1">
    <citation type="submission" date="2014-03" db="EMBL/GenBank/DDBJ databases">
        <title>Genomics of Bifidobacteria.</title>
        <authorList>
            <person name="Ventura M."/>
            <person name="Milani C."/>
            <person name="Lugli G.A."/>
        </authorList>
    </citation>
    <scope>NUCLEOTIDE SEQUENCE [LARGE SCALE GENOMIC DNA]</scope>
    <source>
        <strain evidence="2 3">LMG 21775</strain>
    </source>
</reference>
<dbReference type="OrthoDB" id="9801217at2"/>
<evidence type="ECO:0000313" key="3">
    <source>
        <dbReference type="Proteomes" id="UP000029050"/>
    </source>
</evidence>
<feature type="domain" description="Serine aminopeptidase S33" evidence="1">
    <location>
        <begin position="91"/>
        <end position="207"/>
    </location>
</feature>
<dbReference type="SUPFAM" id="SSF53474">
    <property type="entry name" value="alpha/beta-Hydrolases"/>
    <property type="match status" value="1"/>
</dbReference>
<protein>
    <submittedName>
        <fullName evidence="2">Alpha/beta hydrolase family</fullName>
    </submittedName>
</protein>
<dbReference type="InterPro" id="IPR029058">
    <property type="entry name" value="AB_hydrolase_fold"/>
</dbReference>
<dbReference type="Gene3D" id="3.40.50.1820">
    <property type="entry name" value="alpha/beta hydrolase"/>
    <property type="match status" value="1"/>
</dbReference>
<dbReference type="Pfam" id="PF12146">
    <property type="entry name" value="Hydrolase_4"/>
    <property type="match status" value="1"/>
</dbReference>
<evidence type="ECO:0000259" key="1">
    <source>
        <dbReference type="Pfam" id="PF12146"/>
    </source>
</evidence>
<dbReference type="Proteomes" id="UP000029050">
    <property type="component" value="Unassembled WGS sequence"/>
</dbReference>
<dbReference type="eggNOG" id="COG2267">
    <property type="taxonomic scope" value="Bacteria"/>
</dbReference>
<organism evidence="2 3">
    <name type="scientific">Bifidobacterium psychraerophilum</name>
    <dbReference type="NCBI Taxonomy" id="218140"/>
    <lineage>
        <taxon>Bacteria</taxon>
        <taxon>Bacillati</taxon>
        <taxon>Actinomycetota</taxon>
        <taxon>Actinomycetes</taxon>
        <taxon>Bifidobacteriales</taxon>
        <taxon>Bifidobacteriaceae</taxon>
        <taxon>Bifidobacterium</taxon>
    </lineage>
</organism>
<dbReference type="RefSeq" id="WP_081884158.1">
    <property type="nucleotide sequence ID" value="NZ_JGZI01000008.1"/>
</dbReference>
<evidence type="ECO:0000313" key="2">
    <source>
        <dbReference type="EMBL" id="KFI82768.1"/>
    </source>
</evidence>
<name>A0A087CHL8_9BIFI</name>
<dbReference type="InterPro" id="IPR022742">
    <property type="entry name" value="Hydrolase_4"/>
</dbReference>
<accession>A0A087CHL8</accession>
<dbReference type="EMBL" id="JGZI01000008">
    <property type="protein sequence ID" value="KFI82768.1"/>
    <property type="molecule type" value="Genomic_DNA"/>
</dbReference>
<dbReference type="GeneID" id="98299771"/>
<dbReference type="AlphaFoldDB" id="A0A087CHL8"/>
<dbReference type="STRING" id="218140.BPSY_0560"/>
<keyword evidence="3" id="KW-1185">Reference proteome</keyword>
<proteinExistence type="predicted"/>
<sequence length="415" mass="46405">MIRTGTADQGDDSVRIPGRDGWHPDTVIPGYECKTVALASRIENDAIATFVRKQVIEPIRDDKAPGRWMHRLRSAISGKDSGQQEQAPAPRAIMYVHGWNDYFYRTHVAEFWESLGVRFYAVDLRRYGRSLRPDETPGYIEDLHEYSVELNALRDEIVDDLGDRVQIMLVAHSQGGLISSLWMNAEHPDHVTALALNSPWLELQGNRMLRIVSTPVLKGLLLRGGRSVLPIPDPGFYQKTILHALGGEWEYDAYPFEGEQQFVPRAGWLEAIYRAQSEISGGLDISVPVLVSTSDRSMMQLTWDEKMREADTVLDVVAIREAAIRLGDLVTLARIKHGIHDLSMSFAKPRREYFSMIAKWAADNAWNREFDDAGLHDALDAVSDAGVPWTASDSGPAAAQVLRQDDGADEESGIV</sequence>
<keyword evidence="2" id="KW-0378">Hydrolase</keyword>
<gene>
    <name evidence="2" type="ORF">BPSY_0560</name>
</gene>
<dbReference type="GO" id="GO:0016787">
    <property type="term" value="F:hydrolase activity"/>
    <property type="evidence" value="ECO:0007669"/>
    <property type="project" value="UniProtKB-KW"/>
</dbReference>
<comment type="caution">
    <text evidence="2">The sequence shown here is derived from an EMBL/GenBank/DDBJ whole genome shotgun (WGS) entry which is preliminary data.</text>
</comment>